<evidence type="ECO:0000313" key="3">
    <source>
        <dbReference type="Proteomes" id="UP001162741"/>
    </source>
</evidence>
<accession>A0ABY6J7S4</accession>
<evidence type="ECO:0000313" key="2">
    <source>
        <dbReference type="EMBL" id="UYQ94331.1"/>
    </source>
</evidence>
<feature type="region of interest" description="Disordered" evidence="1">
    <location>
        <begin position="1"/>
        <end position="68"/>
    </location>
</feature>
<feature type="compositionally biased region" description="Basic and acidic residues" evidence="1">
    <location>
        <begin position="1"/>
        <end position="10"/>
    </location>
</feature>
<dbReference type="RefSeq" id="WP_264282246.1">
    <property type="nucleotide sequence ID" value="NZ_CP107006.1"/>
</dbReference>
<organism evidence="2 3">
    <name type="scientific">Chitinophaga horti</name>
    <dbReference type="NCBI Taxonomy" id="2920382"/>
    <lineage>
        <taxon>Bacteria</taxon>
        <taxon>Pseudomonadati</taxon>
        <taxon>Bacteroidota</taxon>
        <taxon>Chitinophagia</taxon>
        <taxon>Chitinophagales</taxon>
        <taxon>Chitinophagaceae</taxon>
        <taxon>Chitinophaga</taxon>
    </lineage>
</organism>
<name>A0ABY6J7S4_9BACT</name>
<protein>
    <submittedName>
        <fullName evidence="2">Uncharacterized protein</fullName>
    </submittedName>
</protein>
<sequence>MAHQQEEEKKKKPVQAENPIPAGYKKLPDNPEATEDAVSTRGDSANGKYSRTDKRDEDIDNNEVRGGS</sequence>
<keyword evidence="3" id="KW-1185">Reference proteome</keyword>
<evidence type="ECO:0000256" key="1">
    <source>
        <dbReference type="SAM" id="MobiDB-lite"/>
    </source>
</evidence>
<dbReference type="EMBL" id="CP107006">
    <property type="protein sequence ID" value="UYQ94331.1"/>
    <property type="molecule type" value="Genomic_DNA"/>
</dbReference>
<gene>
    <name evidence="2" type="ORF">MKQ68_04410</name>
</gene>
<proteinExistence type="predicted"/>
<dbReference type="Proteomes" id="UP001162741">
    <property type="component" value="Chromosome"/>
</dbReference>
<reference evidence="2" key="1">
    <citation type="submission" date="2022-10" db="EMBL/GenBank/DDBJ databases">
        <title>Chitinophaga sp. nov., isolated from soil.</title>
        <authorList>
            <person name="Jeon C.O."/>
        </authorList>
    </citation>
    <scope>NUCLEOTIDE SEQUENCE</scope>
    <source>
        <strain evidence="2">R8</strain>
    </source>
</reference>